<name>A0ABT7F5U0_9RHOB</name>
<sequence>MDPETLTASRPRPLDIDHPNIDCESAALLRGWLTPLIAACPSWAAVEQALEGRGYGLAFRNGRLCLTRDGRCLCSMRYLGLTLRDLVLRLGRPAVRPLPGYPAAGVICLRPAV</sequence>
<dbReference type="Proteomes" id="UP001243757">
    <property type="component" value="Unassembled WGS sequence"/>
</dbReference>
<evidence type="ECO:0000313" key="2">
    <source>
        <dbReference type="Proteomes" id="UP001243757"/>
    </source>
</evidence>
<dbReference type="EMBL" id="JASNJD010000020">
    <property type="protein sequence ID" value="MDK3019972.1"/>
    <property type="molecule type" value="Genomic_DNA"/>
</dbReference>
<keyword evidence="2" id="KW-1185">Reference proteome</keyword>
<organism evidence="1 2">
    <name type="scientific">Pseudodonghicola flavimaris</name>
    <dbReference type="NCBI Taxonomy" id="3050036"/>
    <lineage>
        <taxon>Bacteria</taxon>
        <taxon>Pseudomonadati</taxon>
        <taxon>Pseudomonadota</taxon>
        <taxon>Alphaproteobacteria</taxon>
        <taxon>Rhodobacterales</taxon>
        <taxon>Paracoccaceae</taxon>
        <taxon>Pseudodonghicola</taxon>
    </lineage>
</organism>
<accession>A0ABT7F5U0</accession>
<reference evidence="1 2" key="1">
    <citation type="submission" date="2023-05" db="EMBL/GenBank/DDBJ databases">
        <title>Pseudodonghicola sp. nov.</title>
        <authorList>
            <person name="Huang J."/>
        </authorList>
    </citation>
    <scope>NUCLEOTIDE SEQUENCE [LARGE SCALE GENOMIC DNA]</scope>
    <source>
        <strain evidence="1 2">IC7</strain>
    </source>
</reference>
<protein>
    <submittedName>
        <fullName evidence="1">Uncharacterized protein</fullName>
    </submittedName>
</protein>
<gene>
    <name evidence="1" type="ORF">QO033_20005</name>
</gene>
<evidence type="ECO:0000313" key="1">
    <source>
        <dbReference type="EMBL" id="MDK3019972.1"/>
    </source>
</evidence>
<comment type="caution">
    <text evidence="1">The sequence shown here is derived from an EMBL/GenBank/DDBJ whole genome shotgun (WGS) entry which is preliminary data.</text>
</comment>
<dbReference type="RefSeq" id="WP_284482743.1">
    <property type="nucleotide sequence ID" value="NZ_JASNJD010000020.1"/>
</dbReference>
<proteinExistence type="predicted"/>